<dbReference type="EMBL" id="CAXJIO010000003">
    <property type="protein sequence ID" value="CAL2101300.1"/>
    <property type="molecule type" value="Genomic_DNA"/>
</dbReference>
<feature type="signal peptide" evidence="1">
    <location>
        <begin position="1"/>
        <end position="19"/>
    </location>
</feature>
<accession>A0ABP1EV57</accession>
<protein>
    <submittedName>
        <fullName evidence="2">Long-chain fatty acid transport protein</fullName>
    </submittedName>
</protein>
<proteinExistence type="predicted"/>
<sequence length="462" mass="51144">MKRILALATIVASTFTAFSQSLGYTDLGVLFSKDDNYGTARFEAMSGAFGALGGDVSAFSINPAGSAVARKSTLSASLGNRSTDILASYYGNTTTIQDDFLNITQAGGILTFDTAYDSDWNRFALTFNYRMKSDFDQSFSITGNSGQALFNEHPDDINNQFNNGVQQRFANNMNGQSSIFEMGFSATHQNKLHVGASIKFHDLRFSQITNLRETNEDGNGNTLNAVNIQDSFFEGNGVSVSAGFIYNVNNTFRFGLAYETPTWYPEIIEDSNLNVFDPSNSRYDDWLGFTEISASNQPVDVNSGEEFSLNTFKLRTPSRLTASAAFVFGKQGLISADYTYKNYSNVTYTGNSFNQVNQNFDNDFKATNTLNIGTEWRFDKMSIRGGYHYEENPSKTALDKDHVTGYSLGFGYNFGNLKFDLSYRKSESNSPYNIYNSAAVNVDPIELNNNTSRITGTVTFSL</sequence>
<comment type="caution">
    <text evidence="2">The sequence shown here is derived from an EMBL/GenBank/DDBJ whole genome shotgun (WGS) entry which is preliminary data.</text>
</comment>
<evidence type="ECO:0000313" key="3">
    <source>
        <dbReference type="Proteomes" id="UP001497527"/>
    </source>
</evidence>
<reference evidence="2 3" key="1">
    <citation type="submission" date="2024-05" db="EMBL/GenBank/DDBJ databases">
        <authorList>
            <person name="Duchaud E."/>
        </authorList>
    </citation>
    <scope>NUCLEOTIDE SEQUENCE [LARGE SCALE GENOMIC DNA]</scope>
    <source>
        <strain evidence="2">Ena-SAMPLE-TAB-13-05-2024-13:56:06:370-140308</strain>
    </source>
</reference>
<name>A0ABP1EV57_9FLAO</name>
<organism evidence="2 3">
    <name type="scientific">Tenacibaculum polynesiense</name>
    <dbReference type="NCBI Taxonomy" id="3137857"/>
    <lineage>
        <taxon>Bacteria</taxon>
        <taxon>Pseudomonadati</taxon>
        <taxon>Bacteroidota</taxon>
        <taxon>Flavobacteriia</taxon>
        <taxon>Flavobacteriales</taxon>
        <taxon>Flavobacteriaceae</taxon>
        <taxon>Tenacibaculum</taxon>
    </lineage>
</organism>
<feature type="chain" id="PRO_5047515040" evidence="1">
    <location>
        <begin position="20"/>
        <end position="462"/>
    </location>
</feature>
<keyword evidence="3" id="KW-1185">Reference proteome</keyword>
<dbReference type="Proteomes" id="UP001497527">
    <property type="component" value="Unassembled WGS sequence"/>
</dbReference>
<gene>
    <name evidence="2" type="ORF">T190423A01A_120087</name>
</gene>
<evidence type="ECO:0000313" key="2">
    <source>
        <dbReference type="EMBL" id="CAL2101300.1"/>
    </source>
</evidence>
<keyword evidence="1" id="KW-0732">Signal</keyword>
<dbReference type="RefSeq" id="WP_348714075.1">
    <property type="nucleotide sequence ID" value="NZ_CAXJIO010000003.1"/>
</dbReference>
<dbReference type="SUPFAM" id="SSF56935">
    <property type="entry name" value="Porins"/>
    <property type="match status" value="1"/>
</dbReference>
<evidence type="ECO:0000256" key="1">
    <source>
        <dbReference type="SAM" id="SignalP"/>
    </source>
</evidence>
<dbReference type="Gene3D" id="2.40.160.60">
    <property type="entry name" value="Outer membrane protein transport protein (OMPP1/FadL/TodX)"/>
    <property type="match status" value="1"/>
</dbReference>